<feature type="compositionally biased region" description="Low complexity" evidence="7">
    <location>
        <begin position="391"/>
        <end position="419"/>
    </location>
</feature>
<evidence type="ECO:0000256" key="7">
    <source>
        <dbReference type="SAM" id="MobiDB-lite"/>
    </source>
</evidence>
<dbReference type="InterPro" id="IPR013320">
    <property type="entry name" value="ConA-like_dom_sf"/>
</dbReference>
<feature type="signal peptide" evidence="8">
    <location>
        <begin position="1"/>
        <end position="27"/>
    </location>
</feature>
<feature type="domain" description="WSC" evidence="9">
    <location>
        <begin position="28"/>
        <end position="123"/>
    </location>
</feature>
<dbReference type="RefSeq" id="XP_014241725.1">
    <property type="nucleotide sequence ID" value="XM_014386239.2"/>
</dbReference>
<evidence type="ECO:0000313" key="11">
    <source>
        <dbReference type="EnsemblMetazoa" id="XP_014241725.1"/>
    </source>
</evidence>
<sequence length="800" mass="90640">MMHGISRWKASIFTEFLLLLAAIGVDGTLTYLGCFREQTKENRLFKGDHKDFNNILSPQICANYCEQRGFKFIGLQYSYECFCSNTRPTFHLSAYENECNMQCAGNVHDICGGGLRLSVYESDNAVADLSVSAPKRDHPSSVQPMKKPAISRVTVTNTKYVGATGDSASTKRPARNPVSSNYIGCFYDSNLNRLLVNAYKDFDGKLTPEACVSFCYRGGYRYAGVQHKSNCYCGSEVPLSNKRSQETECDLPCPGDGSIYCGGSARSSVYYTEITDYSEDDRLLGCYKDSDKNRILSGERLVFNENNTPRLCMNTCLSLNYKFSGVQYGNECYCGNRRPPRDLEVAERDCLTPCPGDKRKKCGGGWRLLVFEVPDVNTEYPRPNERPVLVAQTTQKPTTQRATQRTTQRTTTKAPATQKTTKRNTYRPTTRQPNRETSTKPPTKYTTYKPTLLNNKPDSQSNANCVTSLTIVNGKSVCKGDLIFKENFDESLSKEKWAHEILMPWLPDYEFIVLRKGSANSYVEYGKFHVKPTLQDDEFIRKGKLELYGCTRVPSTLECERQAAAFNILPPVESARITTKYSFSFKYGKVNVRAKLPLGDWIIPEIWLEPKRKVYGPSYTSGRIRIAMARGNRNLQFDGQEIGNSHLESGVLMGIGNNIRGRTITRQKSDGWYRNFHNYTVIWSPDELIFLVDGEQQESILRYGSTLAELVGFDENSAKIWKSGSRIAPFDQEFYLSFGLSVGGMRDFPDNSISSGKVKPWKNSDVKAMANFWESRHDWKSSWEEEKAKLQIEHIRVYAL</sequence>
<dbReference type="GeneID" id="106662269"/>
<keyword evidence="4" id="KW-1133">Transmembrane helix</keyword>
<dbReference type="Pfam" id="PF01822">
    <property type="entry name" value="WSC"/>
    <property type="match status" value="3"/>
</dbReference>
<dbReference type="Pfam" id="PF00722">
    <property type="entry name" value="Glyco_hydro_16"/>
    <property type="match status" value="1"/>
</dbReference>
<keyword evidence="12" id="KW-1185">Reference proteome</keyword>
<proteinExistence type="predicted"/>
<evidence type="ECO:0000259" key="9">
    <source>
        <dbReference type="PROSITE" id="PS51212"/>
    </source>
</evidence>
<dbReference type="Proteomes" id="UP000494040">
    <property type="component" value="Unassembled WGS sequence"/>
</dbReference>
<dbReference type="PROSITE" id="PS51212">
    <property type="entry name" value="WSC"/>
    <property type="match status" value="3"/>
</dbReference>
<feature type="domain" description="WSC" evidence="9">
    <location>
        <begin position="179"/>
        <end position="273"/>
    </location>
</feature>
<evidence type="ECO:0000313" key="12">
    <source>
        <dbReference type="Proteomes" id="UP000494040"/>
    </source>
</evidence>
<organism evidence="11 12">
    <name type="scientific">Cimex lectularius</name>
    <name type="common">Bed bug</name>
    <name type="synonym">Acanthia lectularia</name>
    <dbReference type="NCBI Taxonomy" id="79782"/>
    <lineage>
        <taxon>Eukaryota</taxon>
        <taxon>Metazoa</taxon>
        <taxon>Ecdysozoa</taxon>
        <taxon>Arthropoda</taxon>
        <taxon>Hexapoda</taxon>
        <taxon>Insecta</taxon>
        <taxon>Pterygota</taxon>
        <taxon>Neoptera</taxon>
        <taxon>Paraneoptera</taxon>
        <taxon>Hemiptera</taxon>
        <taxon>Heteroptera</taxon>
        <taxon>Panheteroptera</taxon>
        <taxon>Cimicomorpha</taxon>
        <taxon>Cimicidae</taxon>
        <taxon>Cimex</taxon>
    </lineage>
</organism>
<keyword evidence="2" id="KW-0812">Transmembrane</keyword>
<evidence type="ECO:0000256" key="4">
    <source>
        <dbReference type="ARBA" id="ARBA00022989"/>
    </source>
</evidence>
<keyword evidence="5" id="KW-0472">Membrane</keyword>
<dbReference type="InterPro" id="IPR000757">
    <property type="entry name" value="Beta-glucanase-like"/>
</dbReference>
<dbReference type="Gene3D" id="2.60.120.200">
    <property type="match status" value="1"/>
</dbReference>
<dbReference type="PROSITE" id="PS51762">
    <property type="entry name" value="GH16_2"/>
    <property type="match status" value="1"/>
</dbReference>
<feature type="chain" id="PRO_5035167564" description="Beta-1,3-glucan-binding protein" evidence="8">
    <location>
        <begin position="28"/>
        <end position="800"/>
    </location>
</feature>
<feature type="compositionally biased region" description="Low complexity" evidence="7">
    <location>
        <begin position="439"/>
        <end position="451"/>
    </location>
</feature>
<evidence type="ECO:0000256" key="3">
    <source>
        <dbReference type="ARBA" id="ARBA00022729"/>
    </source>
</evidence>
<dbReference type="OrthoDB" id="4781at2759"/>
<dbReference type="GO" id="GO:0005886">
    <property type="term" value="C:plasma membrane"/>
    <property type="evidence" value="ECO:0007669"/>
    <property type="project" value="TreeGrafter"/>
</dbReference>
<protein>
    <recommendedName>
        <fullName evidence="13">Beta-1,3-glucan-binding protein</fullName>
    </recommendedName>
</protein>
<dbReference type="SUPFAM" id="SSF49899">
    <property type="entry name" value="Concanavalin A-like lectins/glucanases"/>
    <property type="match status" value="1"/>
</dbReference>
<evidence type="ECO:0000256" key="2">
    <source>
        <dbReference type="ARBA" id="ARBA00022692"/>
    </source>
</evidence>
<evidence type="ECO:0000256" key="6">
    <source>
        <dbReference type="ARBA" id="ARBA00023180"/>
    </source>
</evidence>
<feature type="region of interest" description="Disordered" evidence="7">
    <location>
        <begin position="377"/>
        <end position="460"/>
    </location>
</feature>
<dbReference type="EnsemblMetazoa" id="XM_014386239.2">
    <property type="protein sequence ID" value="XP_014241725.1"/>
    <property type="gene ID" value="LOC106662269"/>
</dbReference>
<evidence type="ECO:0000259" key="10">
    <source>
        <dbReference type="PROSITE" id="PS51762"/>
    </source>
</evidence>
<accession>A0A8I6REH1</accession>
<comment type="subcellular location">
    <subcellularLocation>
        <location evidence="1">Membrane</location>
        <topology evidence="1">Single-pass membrane protein</topology>
    </subcellularLocation>
</comment>
<evidence type="ECO:0000256" key="5">
    <source>
        <dbReference type="ARBA" id="ARBA00023136"/>
    </source>
</evidence>
<dbReference type="SMART" id="SM00321">
    <property type="entry name" value="WSC"/>
    <property type="match status" value="3"/>
</dbReference>
<reference evidence="11" key="1">
    <citation type="submission" date="2022-01" db="UniProtKB">
        <authorList>
            <consortium name="EnsemblMetazoa"/>
        </authorList>
    </citation>
    <scope>IDENTIFICATION</scope>
</reference>
<dbReference type="PANTHER" id="PTHR24269:SF16">
    <property type="entry name" value="PROTEIN SLG1"/>
    <property type="match status" value="1"/>
</dbReference>
<keyword evidence="6" id="KW-0325">Glycoprotein</keyword>
<feature type="domain" description="WSC" evidence="9">
    <location>
        <begin position="280"/>
        <end position="374"/>
    </location>
</feature>
<evidence type="ECO:0000256" key="8">
    <source>
        <dbReference type="SAM" id="SignalP"/>
    </source>
</evidence>
<dbReference type="PANTHER" id="PTHR24269">
    <property type="entry name" value="KREMEN PROTEIN"/>
    <property type="match status" value="1"/>
</dbReference>
<feature type="domain" description="GH16" evidence="10">
    <location>
        <begin position="516"/>
        <end position="800"/>
    </location>
</feature>
<dbReference type="InterPro" id="IPR051836">
    <property type="entry name" value="Kremen_rcpt"/>
</dbReference>
<name>A0A8I6REH1_CIMLE</name>
<evidence type="ECO:0000256" key="1">
    <source>
        <dbReference type="ARBA" id="ARBA00004167"/>
    </source>
</evidence>
<dbReference type="InterPro" id="IPR002889">
    <property type="entry name" value="WSC_carb-bd"/>
</dbReference>
<evidence type="ECO:0008006" key="13">
    <source>
        <dbReference type="Google" id="ProtNLM"/>
    </source>
</evidence>
<dbReference type="GO" id="GO:0004553">
    <property type="term" value="F:hydrolase activity, hydrolyzing O-glycosyl compounds"/>
    <property type="evidence" value="ECO:0007669"/>
    <property type="project" value="InterPro"/>
</dbReference>
<dbReference type="GO" id="GO:0005975">
    <property type="term" value="P:carbohydrate metabolic process"/>
    <property type="evidence" value="ECO:0007669"/>
    <property type="project" value="InterPro"/>
</dbReference>
<keyword evidence="3 8" id="KW-0732">Signal</keyword>
<dbReference type="AlphaFoldDB" id="A0A8I6REH1"/>